<name>A0AAJ0F2A2_9PEZI</name>
<evidence type="ECO:0000256" key="1">
    <source>
        <dbReference type="SAM" id="SignalP"/>
    </source>
</evidence>
<reference evidence="2" key="1">
    <citation type="submission" date="2021-06" db="EMBL/GenBank/DDBJ databases">
        <title>Comparative genomics, transcriptomics and evolutionary studies reveal genomic signatures of adaptation to plant cell wall in hemibiotrophic fungi.</title>
        <authorList>
            <consortium name="DOE Joint Genome Institute"/>
            <person name="Baroncelli R."/>
            <person name="Diaz J.F."/>
            <person name="Benocci T."/>
            <person name="Peng M."/>
            <person name="Battaglia E."/>
            <person name="Haridas S."/>
            <person name="Andreopoulos W."/>
            <person name="Labutti K."/>
            <person name="Pangilinan J."/>
            <person name="Floch G.L."/>
            <person name="Makela M.R."/>
            <person name="Henrissat B."/>
            <person name="Grigoriev I.V."/>
            <person name="Crouch J.A."/>
            <person name="De Vries R.P."/>
            <person name="Sukno S.A."/>
            <person name="Thon M.R."/>
        </authorList>
    </citation>
    <scope>NUCLEOTIDE SEQUENCE</scope>
    <source>
        <strain evidence="2">CBS 193.32</strain>
    </source>
</reference>
<feature type="chain" id="PRO_5042575608" evidence="1">
    <location>
        <begin position="29"/>
        <end position="74"/>
    </location>
</feature>
<organism evidence="2 3">
    <name type="scientific">Colletotrichum godetiae</name>
    <dbReference type="NCBI Taxonomy" id="1209918"/>
    <lineage>
        <taxon>Eukaryota</taxon>
        <taxon>Fungi</taxon>
        <taxon>Dikarya</taxon>
        <taxon>Ascomycota</taxon>
        <taxon>Pezizomycotina</taxon>
        <taxon>Sordariomycetes</taxon>
        <taxon>Hypocreomycetidae</taxon>
        <taxon>Glomerellales</taxon>
        <taxon>Glomerellaceae</taxon>
        <taxon>Colletotrichum</taxon>
        <taxon>Colletotrichum acutatum species complex</taxon>
    </lineage>
</organism>
<gene>
    <name evidence="2" type="ORF">BDP55DRAFT_344146</name>
</gene>
<keyword evidence="3" id="KW-1185">Reference proteome</keyword>
<comment type="caution">
    <text evidence="2">The sequence shown here is derived from an EMBL/GenBank/DDBJ whole genome shotgun (WGS) entry which is preliminary data.</text>
</comment>
<evidence type="ECO:0000313" key="3">
    <source>
        <dbReference type="Proteomes" id="UP001224890"/>
    </source>
</evidence>
<sequence length="74" mass="8115">MEQQEGGVCAALLTLLLSMGFRLMELRATGEDYTLGTGVRIGIPSSYEASEEQPIILGGGLTLRFHHDYNTKTR</sequence>
<proteinExistence type="predicted"/>
<accession>A0AAJ0F2A2</accession>
<dbReference type="AlphaFoldDB" id="A0AAJ0F2A2"/>
<feature type="signal peptide" evidence="1">
    <location>
        <begin position="1"/>
        <end position="28"/>
    </location>
</feature>
<dbReference type="Proteomes" id="UP001224890">
    <property type="component" value="Unassembled WGS sequence"/>
</dbReference>
<dbReference type="RefSeq" id="XP_060433978.1">
    <property type="nucleotide sequence ID" value="XM_060566945.1"/>
</dbReference>
<dbReference type="EMBL" id="JAHMHR010000006">
    <property type="protein sequence ID" value="KAK1690283.1"/>
    <property type="molecule type" value="Genomic_DNA"/>
</dbReference>
<dbReference type="GeneID" id="85451471"/>
<keyword evidence="1" id="KW-0732">Signal</keyword>
<evidence type="ECO:0000313" key="2">
    <source>
        <dbReference type="EMBL" id="KAK1690283.1"/>
    </source>
</evidence>
<protein>
    <submittedName>
        <fullName evidence="2">Uncharacterized protein</fullName>
    </submittedName>
</protein>